<protein>
    <submittedName>
        <fullName evidence="1">Uncharacterized protein</fullName>
    </submittedName>
</protein>
<name>A0A0A8ZA29_ARUDO</name>
<organism evidence="1">
    <name type="scientific">Arundo donax</name>
    <name type="common">Giant reed</name>
    <name type="synonym">Donax arundinaceus</name>
    <dbReference type="NCBI Taxonomy" id="35708"/>
    <lineage>
        <taxon>Eukaryota</taxon>
        <taxon>Viridiplantae</taxon>
        <taxon>Streptophyta</taxon>
        <taxon>Embryophyta</taxon>
        <taxon>Tracheophyta</taxon>
        <taxon>Spermatophyta</taxon>
        <taxon>Magnoliopsida</taxon>
        <taxon>Liliopsida</taxon>
        <taxon>Poales</taxon>
        <taxon>Poaceae</taxon>
        <taxon>PACMAD clade</taxon>
        <taxon>Arundinoideae</taxon>
        <taxon>Arundineae</taxon>
        <taxon>Arundo</taxon>
    </lineage>
</organism>
<sequence>MRAFGVDLDSSSQTPMLIDLCLMYKESSNAPKLHSSSPL</sequence>
<evidence type="ECO:0000313" key="1">
    <source>
        <dbReference type="EMBL" id="JAD35641.1"/>
    </source>
</evidence>
<reference evidence="1" key="1">
    <citation type="submission" date="2014-09" db="EMBL/GenBank/DDBJ databases">
        <authorList>
            <person name="Magalhaes I.L.F."/>
            <person name="Oliveira U."/>
            <person name="Santos F.R."/>
            <person name="Vidigal T.H.D.A."/>
            <person name="Brescovit A.D."/>
            <person name="Santos A.J."/>
        </authorList>
    </citation>
    <scope>NUCLEOTIDE SEQUENCE</scope>
    <source>
        <tissue evidence="1">Shoot tissue taken approximately 20 cm above the soil surface</tissue>
    </source>
</reference>
<dbReference type="AlphaFoldDB" id="A0A0A8ZA29"/>
<proteinExistence type="predicted"/>
<dbReference type="EMBL" id="GBRH01262254">
    <property type="protein sequence ID" value="JAD35641.1"/>
    <property type="molecule type" value="Transcribed_RNA"/>
</dbReference>
<accession>A0A0A8ZA29</accession>
<reference evidence="1" key="2">
    <citation type="journal article" date="2015" name="Data Brief">
        <title>Shoot transcriptome of the giant reed, Arundo donax.</title>
        <authorList>
            <person name="Barrero R.A."/>
            <person name="Guerrero F.D."/>
            <person name="Moolhuijzen P."/>
            <person name="Goolsby J.A."/>
            <person name="Tidwell J."/>
            <person name="Bellgard S.E."/>
            <person name="Bellgard M.I."/>
        </authorList>
    </citation>
    <scope>NUCLEOTIDE SEQUENCE</scope>
    <source>
        <tissue evidence="1">Shoot tissue taken approximately 20 cm above the soil surface</tissue>
    </source>
</reference>